<comment type="caution">
    <text evidence="1">The sequence shown here is derived from an EMBL/GenBank/DDBJ whole genome shotgun (WGS) entry which is preliminary data.</text>
</comment>
<proteinExistence type="predicted"/>
<name>A0A0M3DCP5_9FIRM</name>
<evidence type="ECO:0000313" key="2">
    <source>
        <dbReference type="Proteomes" id="UP000034407"/>
    </source>
</evidence>
<evidence type="ECO:0000313" key="1">
    <source>
        <dbReference type="EMBL" id="KKY00038.1"/>
    </source>
</evidence>
<protein>
    <submittedName>
        <fullName evidence="1">Uncharacterized protein</fullName>
    </submittedName>
</protein>
<accession>A0A0M3DCP5</accession>
<dbReference type="AlphaFoldDB" id="A0A0M3DCP5"/>
<reference evidence="1 2" key="1">
    <citation type="submission" date="2015-04" db="EMBL/GenBank/DDBJ databases">
        <title>Microcin producing Clostridium sp. JC272T.</title>
        <authorList>
            <person name="Jyothsna T."/>
            <person name="Sasikala C."/>
            <person name="Ramana C."/>
        </authorList>
    </citation>
    <scope>NUCLEOTIDE SEQUENCE [LARGE SCALE GENOMIC DNA]</scope>
    <source>
        <strain evidence="1 2">JC272</strain>
    </source>
</reference>
<keyword evidence="2" id="KW-1185">Reference proteome</keyword>
<sequence>MDNNILFLNDYINDIEYDFLKNGDTKYTYICKKFYGVDIEKISIYIWTLNIMDEFSQIINEKCKDIDNIEKISKDVYDLIKTDRKKVILYSYLKGHLLGYNNYMLIKEFKNINKGINEADFAELLSKSEDDEYLEIKKFQHDIKLKDIYINDENKLVENIKKFYINSMEERIRELNLKENVEKIINSVNEIMIDDAKNKYNEAILDGIIQKINKKSPKINKIPL</sequence>
<dbReference type="Proteomes" id="UP000034407">
    <property type="component" value="Unassembled WGS sequence"/>
</dbReference>
<dbReference type="EMBL" id="LBBT01000342">
    <property type="protein sequence ID" value="KKY00038.1"/>
    <property type="molecule type" value="Genomic_DNA"/>
</dbReference>
<dbReference type="OrthoDB" id="1749954at2"/>
<organism evidence="1 2">
    <name type="scientific">Paraclostridium benzoelyticum</name>
    <dbReference type="NCBI Taxonomy" id="1629550"/>
    <lineage>
        <taxon>Bacteria</taxon>
        <taxon>Bacillati</taxon>
        <taxon>Bacillota</taxon>
        <taxon>Clostridia</taxon>
        <taxon>Peptostreptococcales</taxon>
        <taxon>Peptostreptococcaceae</taxon>
        <taxon>Paraclostridium</taxon>
    </lineage>
</organism>
<dbReference type="PATRIC" id="fig|1629550.3.peg.2781"/>
<dbReference type="RefSeq" id="WP_046824206.1">
    <property type="nucleotide sequence ID" value="NZ_LBBT01000342.1"/>
</dbReference>
<gene>
    <name evidence="1" type="ORF">VN21_16385</name>
</gene>